<keyword evidence="2" id="KW-1185">Reference proteome</keyword>
<dbReference type="RefSeq" id="WP_057853940.1">
    <property type="nucleotide sequence ID" value="NZ_LLXX01000173.1"/>
</dbReference>
<reference evidence="1 2" key="1">
    <citation type="submission" date="2014-03" db="EMBL/GenBank/DDBJ databases">
        <title>Bradyrhizobium valentinum sp. nov., isolated from effective nodules of Lupinus mariae-josephae, a lupine endemic of basic-lime soils in Eastern Spain.</title>
        <authorList>
            <person name="Duran D."/>
            <person name="Rey L."/>
            <person name="Navarro A."/>
            <person name="Busquets A."/>
            <person name="Imperial J."/>
            <person name="Ruiz-Argueso T."/>
        </authorList>
    </citation>
    <scope>NUCLEOTIDE SEQUENCE [LARGE SCALE GENOMIC DNA]</scope>
    <source>
        <strain evidence="1 2">LmjM3</strain>
    </source>
</reference>
<proteinExistence type="predicted"/>
<name>A0A0R3KUB1_9BRAD</name>
<accession>A0A0R3KUB1</accession>
<dbReference type="Proteomes" id="UP000051913">
    <property type="component" value="Unassembled WGS sequence"/>
</dbReference>
<evidence type="ECO:0000313" key="2">
    <source>
        <dbReference type="Proteomes" id="UP000051913"/>
    </source>
</evidence>
<comment type="caution">
    <text evidence="1">The sequence shown here is derived from an EMBL/GenBank/DDBJ whole genome shotgun (WGS) entry which is preliminary data.</text>
</comment>
<dbReference type="AlphaFoldDB" id="A0A0R3KUB1"/>
<protein>
    <submittedName>
        <fullName evidence="1">Uncharacterized protein</fullName>
    </submittedName>
</protein>
<dbReference type="EMBL" id="LLXX01000173">
    <property type="protein sequence ID" value="KRQ99288.1"/>
    <property type="molecule type" value="Genomic_DNA"/>
</dbReference>
<gene>
    <name evidence="1" type="ORF">CP49_11875</name>
</gene>
<organism evidence="1 2">
    <name type="scientific">Bradyrhizobium valentinum</name>
    <dbReference type="NCBI Taxonomy" id="1518501"/>
    <lineage>
        <taxon>Bacteria</taxon>
        <taxon>Pseudomonadati</taxon>
        <taxon>Pseudomonadota</taxon>
        <taxon>Alphaproteobacteria</taxon>
        <taxon>Hyphomicrobiales</taxon>
        <taxon>Nitrobacteraceae</taxon>
        <taxon>Bradyrhizobium</taxon>
    </lineage>
</organism>
<evidence type="ECO:0000313" key="1">
    <source>
        <dbReference type="EMBL" id="KRQ99288.1"/>
    </source>
</evidence>
<sequence length="128" mass="13481">MKWHVDVHIHQPGGSEGIDEIRGQIREIARMVAGLVVMERHNMRTLDETIAEVQAQGTQVDGLITLTLSLRQQLGDALSGASLPPDVQAKVDAVFDGVAANNAKIVAALTTTPEGDPAPVGEEPQAGA</sequence>